<dbReference type="Pfam" id="PF00534">
    <property type="entry name" value="Glycos_transf_1"/>
    <property type="match status" value="1"/>
</dbReference>
<gene>
    <name evidence="2" type="primary">glgA</name>
    <name evidence="2" type="ORF">NCTC11661_00251</name>
</gene>
<dbReference type="PANTHER" id="PTHR12526">
    <property type="entry name" value="GLYCOSYLTRANSFERASE"/>
    <property type="match status" value="1"/>
</dbReference>
<dbReference type="PANTHER" id="PTHR12526:SF630">
    <property type="entry name" value="GLYCOSYLTRANSFERASE"/>
    <property type="match status" value="1"/>
</dbReference>
<dbReference type="CDD" id="cd03811">
    <property type="entry name" value="GT4_GT28_WabH-like"/>
    <property type="match status" value="1"/>
</dbReference>
<accession>A0A376BY94</accession>
<evidence type="ECO:0000313" key="3">
    <source>
        <dbReference type="Proteomes" id="UP000255515"/>
    </source>
</evidence>
<dbReference type="RefSeq" id="WP_002687180.1">
    <property type="nucleotide sequence ID" value="NZ_UFTJ01000001.1"/>
</dbReference>
<dbReference type="SUPFAM" id="SSF53756">
    <property type="entry name" value="UDP-Glycosyltransferase/glycogen phosphorylase"/>
    <property type="match status" value="1"/>
</dbReference>
<evidence type="ECO:0000313" key="2">
    <source>
        <dbReference type="EMBL" id="SSZ46606.1"/>
    </source>
</evidence>
<feature type="domain" description="Glycosyl transferase family 1" evidence="1">
    <location>
        <begin position="214"/>
        <end position="359"/>
    </location>
</feature>
<name>A0A376BY94_9FLAO</name>
<dbReference type="Proteomes" id="UP000255515">
    <property type="component" value="Unassembled WGS sequence"/>
</dbReference>
<dbReference type="EMBL" id="UFTJ01000001">
    <property type="protein sequence ID" value="SSZ46606.1"/>
    <property type="molecule type" value="Genomic_DNA"/>
</dbReference>
<keyword evidence="2" id="KW-0808">Transferase</keyword>
<reference evidence="2 3" key="1">
    <citation type="submission" date="2018-06" db="EMBL/GenBank/DDBJ databases">
        <authorList>
            <consortium name="Pathogen Informatics"/>
            <person name="Doyle S."/>
        </authorList>
    </citation>
    <scope>NUCLEOTIDE SEQUENCE [LARGE SCALE GENOMIC DNA]</scope>
    <source>
        <strain evidence="2 3">NCTC11661</strain>
    </source>
</reference>
<sequence length="389" mass="45065">MKLDNTQNKKIKVLFRLRSLEMGGVPRVVLDLLRNLPKDKFDLTLMLNLYQGELVSEIPKDIKLIVVEKGREQMSKNPLIQKLQLGFRRLRLEIYNKFPALLYALKVKGNYDIEVSPGYAEFEMVLNSPNKKSKKIGWFHTDVSYDKDQNRVLKRIELMKRFDWMIFGAIQTRQVIEDLYGVTYPKSSVIYNVIKLSEARDKSEAFPVEYRVHPVFSSMGRLHSRKGYHTLAKVHKRLLDEGLRHSIAVIGGGNEMENLKKQSQELGIEKTFLLLDSQKNPWPYIKASDYFILPSQSESYPLTIGEVMGLNKPIISTNVGGIPEMIEDNVDGVLVNYDEEEIFQAMKRFLTDSDFVEKIKLGTQNADKKFDENKIYQQVTEVFEKVYHS</sequence>
<dbReference type="InterPro" id="IPR001296">
    <property type="entry name" value="Glyco_trans_1"/>
</dbReference>
<dbReference type="Gene3D" id="3.40.50.2000">
    <property type="entry name" value="Glycogen Phosphorylase B"/>
    <property type="match status" value="2"/>
</dbReference>
<dbReference type="GO" id="GO:0009011">
    <property type="term" value="F:alpha-1,4-glucan glucosyltransferase (ADP-glucose donor) activity"/>
    <property type="evidence" value="ECO:0007669"/>
    <property type="project" value="UniProtKB-EC"/>
</dbReference>
<organism evidence="2 3">
    <name type="scientific">Bergeyella zoohelcum</name>
    <dbReference type="NCBI Taxonomy" id="1015"/>
    <lineage>
        <taxon>Bacteria</taxon>
        <taxon>Pseudomonadati</taxon>
        <taxon>Bacteroidota</taxon>
        <taxon>Flavobacteriia</taxon>
        <taxon>Flavobacteriales</taxon>
        <taxon>Weeksellaceae</taxon>
        <taxon>Bergeyella</taxon>
    </lineage>
</organism>
<keyword evidence="2" id="KW-0328">Glycosyltransferase</keyword>
<dbReference type="EC" id="2.4.1.21" evidence="2"/>
<proteinExistence type="predicted"/>
<protein>
    <submittedName>
        <fullName evidence="2">Capsular glucan synthase</fullName>
        <ecNumber evidence="2">2.4.1.21</ecNumber>
    </submittedName>
</protein>
<evidence type="ECO:0000259" key="1">
    <source>
        <dbReference type="Pfam" id="PF00534"/>
    </source>
</evidence>
<dbReference type="AlphaFoldDB" id="A0A376BY94"/>